<keyword evidence="3" id="KW-0418">Kinase</keyword>
<reference evidence="3" key="1">
    <citation type="submission" date="2020-06" db="EMBL/GenBank/DDBJ databases">
        <authorList>
            <person name="Li T."/>
            <person name="Hu X."/>
            <person name="Zhang T."/>
            <person name="Song X."/>
            <person name="Zhang H."/>
            <person name="Dai N."/>
            <person name="Sheng W."/>
            <person name="Hou X."/>
            <person name="Wei L."/>
        </authorList>
    </citation>
    <scope>NUCLEOTIDE SEQUENCE</scope>
    <source>
        <strain evidence="3">G01</strain>
        <tissue evidence="3">Leaf</tissue>
    </source>
</reference>
<dbReference type="PANTHER" id="PTHR46618:SF1">
    <property type="entry name" value="ARMADILLO REPEAT-CONTAINING PROTEIN 3"/>
    <property type="match status" value="1"/>
</dbReference>
<evidence type="ECO:0000256" key="2">
    <source>
        <dbReference type="SAM" id="MobiDB-lite"/>
    </source>
</evidence>
<sequence length="607" mass="68407">MLQAVQYSKLVSSLRPEEPEDVIVSACEKLTDFFHQRPEQKIVFITQNGLFPLMELLEVLNSRVICSVLQVLNEIIKDNTDFQENACLIGLIPVVMSFAVPDRSPELVDIANVYCLSRYTDPSWLFGDGYAKYREMVHMAIDGMWQVFKLKKSPLEMILPLDLRPRSTSLDSSNPSLVQIDSSFYAIDRPDHFKAKQGGQTSQVGLQEPSRASVSHSSDSSFPPDADRPSIDKARKSIDVLSNGSSTPTTSQQDTVRPQLSYWIKNLHGVIPVNLNVSGRDRENSNVESLPKNLPRVSSKKLGRLPSNGAIAGTSRLVMRTTSGMLSSPDVLNCKPESETSSSLLSHAVSPWNVDIAREYLEKVADLLLEFAAADTTVKSYMCSQSLLSRLLQMFDNIESQILLKRYYKQKLLKCINHLSTDPHYLENLQRADAIKYLIPNLDLNEGSLVPEIHHEVLNALFNLCKINKKRQELAAENGIIPHLMHFIITDSPLKQYALPLLCDMAQASRNSREQLRVHGGLDVYLSLLEDEVWSVTALDSLAVCLAHDNESRKVEQALLKKEAVQKLVKFFQCCTEQQFLHILEPFLKIITYGISVFEDYLFMHVI</sequence>
<evidence type="ECO:0000256" key="1">
    <source>
        <dbReference type="ARBA" id="ARBA00022737"/>
    </source>
</evidence>
<dbReference type="AlphaFoldDB" id="A0AAW2K692"/>
<comment type="caution">
    <text evidence="3">The sequence shown here is derived from an EMBL/GenBank/DDBJ whole genome shotgun (WGS) entry which is preliminary data.</text>
</comment>
<dbReference type="InterPro" id="IPR011989">
    <property type="entry name" value="ARM-like"/>
</dbReference>
<dbReference type="InterPro" id="IPR052441">
    <property type="entry name" value="Armadillo-Ser/Thr_Kinase"/>
</dbReference>
<dbReference type="InterPro" id="IPR016024">
    <property type="entry name" value="ARM-type_fold"/>
</dbReference>
<organism evidence="3">
    <name type="scientific">Sesamum angustifolium</name>
    <dbReference type="NCBI Taxonomy" id="2727405"/>
    <lineage>
        <taxon>Eukaryota</taxon>
        <taxon>Viridiplantae</taxon>
        <taxon>Streptophyta</taxon>
        <taxon>Embryophyta</taxon>
        <taxon>Tracheophyta</taxon>
        <taxon>Spermatophyta</taxon>
        <taxon>Magnoliopsida</taxon>
        <taxon>eudicotyledons</taxon>
        <taxon>Gunneridae</taxon>
        <taxon>Pentapetalae</taxon>
        <taxon>asterids</taxon>
        <taxon>lamiids</taxon>
        <taxon>Lamiales</taxon>
        <taxon>Pedaliaceae</taxon>
        <taxon>Sesamum</taxon>
    </lineage>
</organism>
<evidence type="ECO:0000313" key="3">
    <source>
        <dbReference type="EMBL" id="KAL0302190.1"/>
    </source>
</evidence>
<proteinExistence type="predicted"/>
<accession>A0AAW2K692</accession>
<dbReference type="GO" id="GO:0016301">
    <property type="term" value="F:kinase activity"/>
    <property type="evidence" value="ECO:0007669"/>
    <property type="project" value="UniProtKB-KW"/>
</dbReference>
<feature type="compositionally biased region" description="Low complexity" evidence="2">
    <location>
        <begin position="209"/>
        <end position="224"/>
    </location>
</feature>
<dbReference type="InterPro" id="IPR000225">
    <property type="entry name" value="Armadillo"/>
</dbReference>
<keyword evidence="1" id="KW-0677">Repeat</keyword>
<keyword evidence="3" id="KW-0808">Transferase</keyword>
<reference evidence="3" key="2">
    <citation type="journal article" date="2024" name="Plant">
        <title>Genomic evolution and insights into agronomic trait innovations of Sesamum species.</title>
        <authorList>
            <person name="Miao H."/>
            <person name="Wang L."/>
            <person name="Qu L."/>
            <person name="Liu H."/>
            <person name="Sun Y."/>
            <person name="Le M."/>
            <person name="Wang Q."/>
            <person name="Wei S."/>
            <person name="Zheng Y."/>
            <person name="Lin W."/>
            <person name="Duan Y."/>
            <person name="Cao H."/>
            <person name="Xiong S."/>
            <person name="Wang X."/>
            <person name="Wei L."/>
            <person name="Li C."/>
            <person name="Ma Q."/>
            <person name="Ju M."/>
            <person name="Zhao R."/>
            <person name="Li G."/>
            <person name="Mu C."/>
            <person name="Tian Q."/>
            <person name="Mei H."/>
            <person name="Zhang T."/>
            <person name="Gao T."/>
            <person name="Zhang H."/>
        </authorList>
    </citation>
    <scope>NUCLEOTIDE SEQUENCE</scope>
    <source>
        <strain evidence="3">G01</strain>
    </source>
</reference>
<dbReference type="SMART" id="SM00185">
    <property type="entry name" value="ARM"/>
    <property type="match status" value="3"/>
</dbReference>
<dbReference type="EMBL" id="JACGWK010000301">
    <property type="protein sequence ID" value="KAL0302190.1"/>
    <property type="molecule type" value="Genomic_DNA"/>
</dbReference>
<dbReference type="Gene3D" id="1.25.10.10">
    <property type="entry name" value="Leucine-rich Repeat Variant"/>
    <property type="match status" value="2"/>
</dbReference>
<name>A0AAW2K692_9LAMI</name>
<feature type="region of interest" description="Disordered" evidence="2">
    <location>
        <begin position="195"/>
        <end position="231"/>
    </location>
</feature>
<gene>
    <name evidence="3" type="ORF">Sangu_3112800</name>
</gene>
<protein>
    <submittedName>
        <fullName evidence="3">MAP3K epsilon protein kinase</fullName>
    </submittedName>
</protein>
<dbReference type="SUPFAM" id="SSF48371">
    <property type="entry name" value="ARM repeat"/>
    <property type="match status" value="1"/>
</dbReference>
<dbReference type="PANTHER" id="PTHR46618">
    <property type="entry name" value="ARMADILLO REPEAT-CONTAINING PROTEIN 3"/>
    <property type="match status" value="1"/>
</dbReference>